<keyword evidence="2" id="KW-1185">Reference proteome</keyword>
<proteinExistence type="predicted"/>
<reference evidence="1" key="1">
    <citation type="submission" date="2020-06" db="EMBL/GenBank/DDBJ databases">
        <authorList>
            <consortium name="Plant Systems Biology data submission"/>
        </authorList>
    </citation>
    <scope>NUCLEOTIDE SEQUENCE</scope>
    <source>
        <strain evidence="1">D6</strain>
    </source>
</reference>
<protein>
    <submittedName>
        <fullName evidence="1">Uncharacterized protein</fullName>
    </submittedName>
</protein>
<sequence>MKSVHFSEELFTVIDDEATAPSATVIGKSVSSMFFHLKTKLGKPSVSALWYSEEEMDKQFQLDLALAEACNDADNDDDEELDTSAYGQCCQRGLEYVLDPDRKMYNKMYVRAVKEQAHCLQAHKQGQGQDQHQDQHQDISEELARFAQEISKNNRARAAKTAKKDAKDAMVIHRRGNPLAKGMITVICRRTSYAEQQGQQTQKKSVVAQSA</sequence>
<evidence type="ECO:0000313" key="1">
    <source>
        <dbReference type="EMBL" id="CAB9522392.1"/>
    </source>
</evidence>
<organism evidence="1 2">
    <name type="scientific">Seminavis robusta</name>
    <dbReference type="NCBI Taxonomy" id="568900"/>
    <lineage>
        <taxon>Eukaryota</taxon>
        <taxon>Sar</taxon>
        <taxon>Stramenopiles</taxon>
        <taxon>Ochrophyta</taxon>
        <taxon>Bacillariophyta</taxon>
        <taxon>Bacillariophyceae</taxon>
        <taxon>Bacillariophycidae</taxon>
        <taxon>Naviculales</taxon>
        <taxon>Naviculaceae</taxon>
        <taxon>Seminavis</taxon>
    </lineage>
</organism>
<dbReference type="Proteomes" id="UP001153069">
    <property type="component" value="Unassembled WGS sequence"/>
</dbReference>
<dbReference type="EMBL" id="CAICTM010001295">
    <property type="protein sequence ID" value="CAB9522392.1"/>
    <property type="molecule type" value="Genomic_DNA"/>
</dbReference>
<gene>
    <name evidence="1" type="ORF">SEMRO_1297_G260510.1</name>
</gene>
<evidence type="ECO:0000313" key="2">
    <source>
        <dbReference type="Proteomes" id="UP001153069"/>
    </source>
</evidence>
<comment type="caution">
    <text evidence="1">The sequence shown here is derived from an EMBL/GenBank/DDBJ whole genome shotgun (WGS) entry which is preliminary data.</text>
</comment>
<dbReference type="AlphaFoldDB" id="A0A9N8EJT0"/>
<name>A0A9N8EJT0_9STRA</name>
<accession>A0A9N8EJT0</accession>